<dbReference type="GO" id="GO:0008757">
    <property type="term" value="F:S-adenosylmethionine-dependent methyltransferase activity"/>
    <property type="evidence" value="ECO:0007669"/>
    <property type="project" value="TreeGrafter"/>
</dbReference>
<organism evidence="4 5">
    <name type="scientific">Ginsengibacter hankyongi</name>
    <dbReference type="NCBI Taxonomy" id="2607284"/>
    <lineage>
        <taxon>Bacteria</taxon>
        <taxon>Pseudomonadati</taxon>
        <taxon>Bacteroidota</taxon>
        <taxon>Chitinophagia</taxon>
        <taxon>Chitinophagales</taxon>
        <taxon>Chitinophagaceae</taxon>
        <taxon>Ginsengibacter</taxon>
    </lineage>
</organism>
<dbReference type="InterPro" id="IPR029063">
    <property type="entry name" value="SAM-dependent_MTases_sf"/>
</dbReference>
<proteinExistence type="predicted"/>
<sequence>MNQQLFESVDQYIGRLFYNEDACLKETEQSIIRSGIPQISVSPNQGKFLHILARLCNAKKILEMGTLGGYSTIWMARALPANGKLITLEIDKNHADVARQNFNRCGLASKIEIRLGKAIDILPSLKEEGAGPFDMIFIDADKPPYTEYFQWALKLARPGTLIIADNVIREGKVLLQESPDEMVTGVKRFNQFLSQCSDVTATIFQTVGAKEHDGMAIALVK</sequence>
<keyword evidence="1 4" id="KW-0489">Methyltransferase</keyword>
<evidence type="ECO:0000256" key="3">
    <source>
        <dbReference type="ARBA" id="ARBA00022691"/>
    </source>
</evidence>
<evidence type="ECO:0000313" key="4">
    <source>
        <dbReference type="EMBL" id="KAA9035532.1"/>
    </source>
</evidence>
<evidence type="ECO:0000313" key="5">
    <source>
        <dbReference type="Proteomes" id="UP000326903"/>
    </source>
</evidence>
<dbReference type="GO" id="GO:0008171">
    <property type="term" value="F:O-methyltransferase activity"/>
    <property type="evidence" value="ECO:0007669"/>
    <property type="project" value="InterPro"/>
</dbReference>
<evidence type="ECO:0000256" key="2">
    <source>
        <dbReference type="ARBA" id="ARBA00022679"/>
    </source>
</evidence>
<protein>
    <submittedName>
        <fullName evidence="4">O-methyltransferase</fullName>
    </submittedName>
</protein>
<keyword evidence="5" id="KW-1185">Reference proteome</keyword>
<dbReference type="Gene3D" id="3.40.50.150">
    <property type="entry name" value="Vaccinia Virus protein VP39"/>
    <property type="match status" value="1"/>
</dbReference>
<dbReference type="RefSeq" id="WP_150416952.1">
    <property type="nucleotide sequence ID" value="NZ_VYQF01000012.1"/>
</dbReference>
<dbReference type="InterPro" id="IPR050362">
    <property type="entry name" value="Cation-dep_OMT"/>
</dbReference>
<name>A0A5J5IC04_9BACT</name>
<dbReference type="InterPro" id="IPR002935">
    <property type="entry name" value="SAM_O-MeTrfase"/>
</dbReference>
<dbReference type="Pfam" id="PF01596">
    <property type="entry name" value="Methyltransf_3"/>
    <property type="match status" value="1"/>
</dbReference>
<dbReference type="Proteomes" id="UP000326903">
    <property type="component" value="Unassembled WGS sequence"/>
</dbReference>
<reference evidence="4 5" key="1">
    <citation type="submission" date="2019-09" db="EMBL/GenBank/DDBJ databases">
        <title>Draft genome sequence of Ginsengibacter sp. BR5-29.</title>
        <authorList>
            <person name="Im W.-T."/>
        </authorList>
    </citation>
    <scope>NUCLEOTIDE SEQUENCE [LARGE SCALE GENOMIC DNA]</scope>
    <source>
        <strain evidence="4 5">BR5-29</strain>
    </source>
</reference>
<gene>
    <name evidence="4" type="ORF">FW778_21480</name>
</gene>
<dbReference type="AlphaFoldDB" id="A0A5J5IC04"/>
<keyword evidence="2 4" id="KW-0808">Transferase</keyword>
<comment type="caution">
    <text evidence="4">The sequence shown here is derived from an EMBL/GenBank/DDBJ whole genome shotgun (WGS) entry which is preliminary data.</text>
</comment>
<dbReference type="SUPFAM" id="SSF53335">
    <property type="entry name" value="S-adenosyl-L-methionine-dependent methyltransferases"/>
    <property type="match status" value="1"/>
</dbReference>
<dbReference type="GO" id="GO:0032259">
    <property type="term" value="P:methylation"/>
    <property type="evidence" value="ECO:0007669"/>
    <property type="project" value="UniProtKB-KW"/>
</dbReference>
<dbReference type="EMBL" id="VYQF01000012">
    <property type="protein sequence ID" value="KAA9035532.1"/>
    <property type="molecule type" value="Genomic_DNA"/>
</dbReference>
<dbReference type="PANTHER" id="PTHR10509">
    <property type="entry name" value="O-METHYLTRANSFERASE-RELATED"/>
    <property type="match status" value="1"/>
</dbReference>
<evidence type="ECO:0000256" key="1">
    <source>
        <dbReference type="ARBA" id="ARBA00022603"/>
    </source>
</evidence>
<accession>A0A5J5IC04</accession>
<dbReference type="PANTHER" id="PTHR10509:SF14">
    <property type="entry name" value="CAFFEOYL-COA O-METHYLTRANSFERASE 3-RELATED"/>
    <property type="match status" value="1"/>
</dbReference>
<dbReference type="PROSITE" id="PS51682">
    <property type="entry name" value="SAM_OMT_I"/>
    <property type="match status" value="1"/>
</dbReference>
<keyword evidence="3" id="KW-0949">S-adenosyl-L-methionine</keyword>